<protein>
    <submittedName>
        <fullName evidence="1">Uncharacterized protein</fullName>
    </submittedName>
</protein>
<name>A0ACB8DMM3_DERSI</name>
<evidence type="ECO:0000313" key="2">
    <source>
        <dbReference type="Proteomes" id="UP000821865"/>
    </source>
</evidence>
<proteinExistence type="predicted"/>
<keyword evidence="2" id="KW-1185">Reference proteome</keyword>
<accession>A0ACB8DMM3</accession>
<comment type="caution">
    <text evidence="1">The sequence shown here is derived from an EMBL/GenBank/DDBJ whole genome shotgun (WGS) entry which is preliminary data.</text>
</comment>
<reference evidence="1" key="1">
    <citation type="submission" date="2020-05" db="EMBL/GenBank/DDBJ databases">
        <title>Large-scale comparative analyses of tick genomes elucidate their genetic diversity and vector capacities.</title>
        <authorList>
            <person name="Jia N."/>
            <person name="Wang J."/>
            <person name="Shi W."/>
            <person name="Du L."/>
            <person name="Sun Y."/>
            <person name="Zhan W."/>
            <person name="Jiang J."/>
            <person name="Wang Q."/>
            <person name="Zhang B."/>
            <person name="Ji P."/>
            <person name="Sakyi L.B."/>
            <person name="Cui X."/>
            <person name="Yuan T."/>
            <person name="Jiang B."/>
            <person name="Yang W."/>
            <person name="Lam T.T.-Y."/>
            <person name="Chang Q."/>
            <person name="Ding S."/>
            <person name="Wang X."/>
            <person name="Zhu J."/>
            <person name="Ruan X."/>
            <person name="Zhao L."/>
            <person name="Wei J."/>
            <person name="Que T."/>
            <person name="Du C."/>
            <person name="Cheng J."/>
            <person name="Dai P."/>
            <person name="Han X."/>
            <person name="Huang E."/>
            <person name="Gao Y."/>
            <person name="Liu J."/>
            <person name="Shao H."/>
            <person name="Ye R."/>
            <person name="Li L."/>
            <person name="Wei W."/>
            <person name="Wang X."/>
            <person name="Wang C."/>
            <person name="Yang T."/>
            <person name="Huo Q."/>
            <person name="Li W."/>
            <person name="Guo W."/>
            <person name="Chen H."/>
            <person name="Zhou L."/>
            <person name="Ni X."/>
            <person name="Tian J."/>
            <person name="Zhou Y."/>
            <person name="Sheng Y."/>
            <person name="Liu T."/>
            <person name="Pan Y."/>
            <person name="Xia L."/>
            <person name="Li J."/>
            <person name="Zhao F."/>
            <person name="Cao W."/>
        </authorList>
    </citation>
    <scope>NUCLEOTIDE SEQUENCE</scope>
    <source>
        <strain evidence="1">Dsil-2018</strain>
    </source>
</reference>
<dbReference type="Proteomes" id="UP000821865">
    <property type="component" value="Chromosome 10"/>
</dbReference>
<organism evidence="1 2">
    <name type="scientific">Dermacentor silvarum</name>
    <name type="common">Tick</name>
    <dbReference type="NCBI Taxonomy" id="543639"/>
    <lineage>
        <taxon>Eukaryota</taxon>
        <taxon>Metazoa</taxon>
        <taxon>Ecdysozoa</taxon>
        <taxon>Arthropoda</taxon>
        <taxon>Chelicerata</taxon>
        <taxon>Arachnida</taxon>
        <taxon>Acari</taxon>
        <taxon>Parasitiformes</taxon>
        <taxon>Ixodida</taxon>
        <taxon>Ixodoidea</taxon>
        <taxon>Ixodidae</taxon>
        <taxon>Rhipicephalinae</taxon>
        <taxon>Dermacentor</taxon>
    </lineage>
</organism>
<sequence length="132" mass="14557">MAMRGVTSLKINGRRHPVNVYVTPCQGTRKGVIRGIEPHTSSETIKASIRFRTQGVEEVDARMLGDSQSAVLNLFGDVLPRYIYCRGGEKECLPFRNTVQFCRACGKLATAPTCARSQICPRVVPVECATQK</sequence>
<evidence type="ECO:0000313" key="1">
    <source>
        <dbReference type="EMBL" id="KAH7973624.1"/>
    </source>
</evidence>
<gene>
    <name evidence="1" type="ORF">HPB49_003463</name>
</gene>
<dbReference type="EMBL" id="CM023479">
    <property type="protein sequence ID" value="KAH7973624.1"/>
    <property type="molecule type" value="Genomic_DNA"/>
</dbReference>